<feature type="transmembrane region" description="Helical" evidence="1">
    <location>
        <begin position="177"/>
        <end position="196"/>
    </location>
</feature>
<protein>
    <submittedName>
        <fullName evidence="2">Uncharacterized protein</fullName>
    </submittedName>
</protein>
<accession>A0A7W3P874</accession>
<feature type="transmembrane region" description="Helical" evidence="1">
    <location>
        <begin position="216"/>
        <end position="233"/>
    </location>
</feature>
<gene>
    <name evidence="2" type="ORF">FB382_000397</name>
</gene>
<keyword evidence="1" id="KW-1133">Transmembrane helix</keyword>
<feature type="transmembrane region" description="Helical" evidence="1">
    <location>
        <begin position="148"/>
        <end position="165"/>
    </location>
</feature>
<reference evidence="2 3" key="1">
    <citation type="submission" date="2020-07" db="EMBL/GenBank/DDBJ databases">
        <title>Sequencing the genomes of 1000 actinobacteria strains.</title>
        <authorList>
            <person name="Klenk H.-P."/>
        </authorList>
    </citation>
    <scope>NUCLEOTIDE SEQUENCE [LARGE SCALE GENOMIC DNA]</scope>
    <source>
        <strain evidence="2 3">DSM 21349</strain>
    </source>
</reference>
<dbReference type="Proteomes" id="UP000580910">
    <property type="component" value="Unassembled WGS sequence"/>
</dbReference>
<name>A0A7W3P874_9ACTN</name>
<dbReference type="AlphaFoldDB" id="A0A7W3P874"/>
<keyword evidence="3" id="KW-1185">Reference proteome</keyword>
<keyword evidence="1" id="KW-0472">Membrane</keyword>
<organism evidence="2 3">
    <name type="scientific">Nocardioides ginsengisegetis</name>
    <dbReference type="NCBI Taxonomy" id="661491"/>
    <lineage>
        <taxon>Bacteria</taxon>
        <taxon>Bacillati</taxon>
        <taxon>Actinomycetota</taxon>
        <taxon>Actinomycetes</taxon>
        <taxon>Propionibacteriales</taxon>
        <taxon>Nocardioidaceae</taxon>
        <taxon>Nocardioides</taxon>
    </lineage>
</organism>
<dbReference type="EMBL" id="JACGXA010000001">
    <property type="protein sequence ID" value="MBA8802106.1"/>
    <property type="molecule type" value="Genomic_DNA"/>
</dbReference>
<dbReference type="RefSeq" id="WP_182536325.1">
    <property type="nucleotide sequence ID" value="NZ_JACGXA010000001.1"/>
</dbReference>
<proteinExistence type="predicted"/>
<comment type="caution">
    <text evidence="2">The sequence shown here is derived from an EMBL/GenBank/DDBJ whole genome shotgun (WGS) entry which is preliminary data.</text>
</comment>
<sequence>MTTEVLVPRGRRPVDLFLVLRVLLAVGWTVVACVTLALGERESSIDHLAAAIADGHVHEVTVAGGLRPGSTGFATQQVRWRSGFVPYVAEVVQRSPGDAAGGDLPSGVPVVRQDIGERLAQRSPDVEVTRVPVRYAGSTLGKWWVPDWVAISGFALVALTLVLLARGPEPRWATRWGWFWTMALAPPFGVPAYLVLGRPRDPVPEGPDRRVTGFPALMLALVFLPLVWVVVTMPF</sequence>
<keyword evidence="1" id="KW-0812">Transmembrane</keyword>
<feature type="transmembrane region" description="Helical" evidence="1">
    <location>
        <begin position="16"/>
        <end position="38"/>
    </location>
</feature>
<evidence type="ECO:0000313" key="3">
    <source>
        <dbReference type="Proteomes" id="UP000580910"/>
    </source>
</evidence>
<evidence type="ECO:0000313" key="2">
    <source>
        <dbReference type="EMBL" id="MBA8802106.1"/>
    </source>
</evidence>
<evidence type="ECO:0000256" key="1">
    <source>
        <dbReference type="SAM" id="Phobius"/>
    </source>
</evidence>